<reference evidence="2" key="1">
    <citation type="submission" date="2019-08" db="EMBL/GenBank/DDBJ databases">
        <authorList>
            <person name="Kucharzyk K."/>
            <person name="Murdoch R.W."/>
            <person name="Higgins S."/>
            <person name="Loffler F."/>
        </authorList>
    </citation>
    <scope>NUCLEOTIDE SEQUENCE</scope>
</reference>
<protein>
    <recommendedName>
        <fullName evidence="1">Gfo/Idh/MocA-like oxidoreductase C-terminal domain-containing protein</fullName>
    </recommendedName>
</protein>
<evidence type="ECO:0000313" key="2">
    <source>
        <dbReference type="EMBL" id="MPN41209.1"/>
    </source>
</evidence>
<gene>
    <name evidence="2" type="ORF">SDC9_188751</name>
</gene>
<comment type="caution">
    <text evidence="2">The sequence shown here is derived from an EMBL/GenBank/DDBJ whole genome shotgun (WGS) entry which is preliminary data.</text>
</comment>
<dbReference type="Pfam" id="PF02894">
    <property type="entry name" value="GFO_IDH_MocA_C"/>
    <property type="match status" value="1"/>
</dbReference>
<dbReference type="InterPro" id="IPR004104">
    <property type="entry name" value="Gfo/Idh/MocA-like_OxRdtase_C"/>
</dbReference>
<dbReference type="Gene3D" id="3.30.360.10">
    <property type="entry name" value="Dihydrodipicolinate Reductase, domain 2"/>
    <property type="match status" value="1"/>
</dbReference>
<dbReference type="AlphaFoldDB" id="A0A645HSM1"/>
<accession>A0A645HSM1</accession>
<feature type="domain" description="Gfo/Idh/MocA-like oxidoreductase C-terminal" evidence="1">
    <location>
        <begin position="17"/>
        <end position="136"/>
    </location>
</feature>
<dbReference type="EMBL" id="VSSQ01098101">
    <property type="protein sequence ID" value="MPN41209.1"/>
    <property type="molecule type" value="Genomic_DNA"/>
</dbReference>
<proteinExistence type="predicted"/>
<name>A0A645HSM1_9ZZZZ</name>
<evidence type="ECO:0000259" key="1">
    <source>
        <dbReference type="Pfam" id="PF02894"/>
    </source>
</evidence>
<sequence length="143" mass="15592">MDGYVKDSCIYLSDRSVHDNGFAIIEYENGVRACHMECFVTGMNDRLYTVVGTLGQASLSLSGCTITVLKRWSREKIVYEIQEPVGGHAGADPGLLESFIRTIQGRGGNSATLEQGMLSTAIGEAAELSRAENRVVFLDELLK</sequence>
<organism evidence="2">
    <name type="scientific">bioreactor metagenome</name>
    <dbReference type="NCBI Taxonomy" id="1076179"/>
    <lineage>
        <taxon>unclassified sequences</taxon>
        <taxon>metagenomes</taxon>
        <taxon>ecological metagenomes</taxon>
    </lineage>
</organism>